<evidence type="ECO:0000313" key="2">
    <source>
        <dbReference type="Proteomes" id="UP000095472"/>
    </source>
</evidence>
<dbReference type="EMBL" id="CP182909">
    <property type="protein sequence ID" value="XPM67146.1"/>
    <property type="molecule type" value="Genomic_DNA"/>
</dbReference>
<protein>
    <submittedName>
        <fullName evidence="1">Tetratricopeptide repeat protein</fullName>
    </submittedName>
</protein>
<reference evidence="1 2" key="1">
    <citation type="journal article" date="2016" name="Genome Announc.">
        <title>Draft Genome Sequence of the Thermotolerant Cyanobacterium Desertifilum sp. IPPAS B-1220.</title>
        <authorList>
            <person name="Mironov K.S."/>
            <person name="Sinetova M.A."/>
            <person name="Bolatkhan K."/>
            <person name="Zayadan B.K."/>
            <person name="Ustinova V.V."/>
            <person name="Kupriyanova E.V."/>
            <person name="Skrypnik A.N."/>
            <person name="Gogoleva N.E."/>
            <person name="Gogolev Y.V."/>
            <person name="Los D.A."/>
        </authorList>
    </citation>
    <scope>NUCLEOTIDE SEQUENCE [LARGE SCALE GENOMIC DNA]</scope>
    <source>
        <strain evidence="1 2">IPPAS B-1220</strain>
    </source>
</reference>
<dbReference type="Proteomes" id="UP000095472">
    <property type="component" value="Chromosome"/>
</dbReference>
<proteinExistence type="predicted"/>
<organism evidence="1 2">
    <name type="scientific">Desertifilum tharense IPPAS B-1220</name>
    <dbReference type="NCBI Taxonomy" id="1781255"/>
    <lineage>
        <taxon>Bacteria</taxon>
        <taxon>Bacillati</taxon>
        <taxon>Cyanobacteriota</taxon>
        <taxon>Cyanophyceae</taxon>
        <taxon>Desertifilales</taxon>
        <taxon>Desertifilaceae</taxon>
        <taxon>Desertifilum</taxon>
    </lineage>
</organism>
<name>A0ACD5H2S9_9CYAN</name>
<accession>A0ACD5H2S9</accession>
<evidence type="ECO:0000313" key="1">
    <source>
        <dbReference type="EMBL" id="XPM67146.1"/>
    </source>
</evidence>
<keyword evidence="2" id="KW-1185">Reference proteome</keyword>
<gene>
    <name evidence="1" type="ORF">BH720_014450</name>
</gene>
<sequence length="250" mass="28795">MECYDRALVLKPDRREVWYNRGCALRSLERYEEAIADFDRALKISPNYYNALYTRADVLAKQKRYAAAINSYDRALDIQPSDYKSSILKLSLLIFKGRLLRYISRPSRLKRIPNDLSNIVSRLPNVLYSLKYILLLIGVFLGILIYGTDTRAHLIQLGASVVISLGILLLMLQDAWTHSSNQKLIRQVYIQSGVLTYLRNLAALIFTLSFGFLIDDYLPNFLKWGWASLIFPNAGEIFGNPFCCWIEPRL</sequence>